<gene>
    <name evidence="4" type="ORF">HU137_11810</name>
</gene>
<evidence type="ECO:0000259" key="3">
    <source>
        <dbReference type="PROSITE" id="PS01031"/>
    </source>
</evidence>
<name>A0A838ZTZ3_9FLAO</name>
<organism evidence="4 5">
    <name type="scientific">Moheibacter lacus</name>
    <dbReference type="NCBI Taxonomy" id="2745851"/>
    <lineage>
        <taxon>Bacteria</taxon>
        <taxon>Pseudomonadati</taxon>
        <taxon>Bacteroidota</taxon>
        <taxon>Flavobacteriia</taxon>
        <taxon>Flavobacteriales</taxon>
        <taxon>Weeksellaceae</taxon>
        <taxon>Moheibacter</taxon>
    </lineage>
</organism>
<dbReference type="RefSeq" id="WP_182044057.1">
    <property type="nucleotide sequence ID" value="NZ_JACDZE010000004.1"/>
</dbReference>
<dbReference type="PANTHER" id="PTHR11527">
    <property type="entry name" value="HEAT-SHOCK PROTEIN 20 FAMILY MEMBER"/>
    <property type="match status" value="1"/>
</dbReference>
<dbReference type="InterPro" id="IPR002068">
    <property type="entry name" value="A-crystallin/Hsp20_dom"/>
</dbReference>
<dbReference type="InterPro" id="IPR008978">
    <property type="entry name" value="HSP20-like_chaperone"/>
</dbReference>
<dbReference type="SUPFAM" id="SSF49764">
    <property type="entry name" value="HSP20-like chaperones"/>
    <property type="match status" value="1"/>
</dbReference>
<dbReference type="PROSITE" id="PS01031">
    <property type="entry name" value="SHSP"/>
    <property type="match status" value="1"/>
</dbReference>
<dbReference type="AlphaFoldDB" id="A0A838ZTZ3"/>
<dbReference type="Proteomes" id="UP000552241">
    <property type="component" value="Unassembled WGS sequence"/>
</dbReference>
<evidence type="ECO:0000313" key="4">
    <source>
        <dbReference type="EMBL" id="MBA5630460.1"/>
    </source>
</evidence>
<dbReference type="Pfam" id="PF00011">
    <property type="entry name" value="HSP20"/>
    <property type="match status" value="1"/>
</dbReference>
<dbReference type="InterPro" id="IPR031107">
    <property type="entry name" value="Small_HSP"/>
</dbReference>
<dbReference type="EMBL" id="JACDZE010000004">
    <property type="protein sequence ID" value="MBA5630460.1"/>
    <property type="molecule type" value="Genomic_DNA"/>
</dbReference>
<dbReference type="CDD" id="cd06464">
    <property type="entry name" value="ACD_sHsps-like"/>
    <property type="match status" value="1"/>
</dbReference>
<reference evidence="4 5" key="1">
    <citation type="submission" date="2020-07" db="EMBL/GenBank/DDBJ databases">
        <title>Moheibacter lacus sp. nov., a member of the family Flavobacteriaceae isolated from freshwater lake sediment.</title>
        <authorList>
            <person name="Liu Y."/>
        </authorList>
    </citation>
    <scope>NUCLEOTIDE SEQUENCE [LARGE SCALE GENOMIC DNA]</scope>
    <source>
        <strain evidence="4 5">BDHS18</strain>
    </source>
</reference>
<proteinExistence type="inferred from homology"/>
<comment type="caution">
    <text evidence="4">The sequence shown here is derived from an EMBL/GenBank/DDBJ whole genome shotgun (WGS) entry which is preliminary data.</text>
</comment>
<dbReference type="Gene3D" id="2.60.40.790">
    <property type="match status" value="1"/>
</dbReference>
<comment type="similarity">
    <text evidence="1 2">Belongs to the small heat shock protein (HSP20) family.</text>
</comment>
<sequence>MNTMMKRNPDLFGGFMDNFWNDSNWFKPELNSKFSVPAVNIKNSENEFEIELAAPGLKKEDFNIEVEENVLKLSVNKLAENLEEKENYTRKEFSYFNFQRSFALPKDLVDTENVQATYADGILKVLLPKQKELKESVKKITVQ</sequence>
<feature type="domain" description="SHSP" evidence="3">
    <location>
        <begin position="29"/>
        <end position="143"/>
    </location>
</feature>
<evidence type="ECO:0000313" key="5">
    <source>
        <dbReference type="Proteomes" id="UP000552241"/>
    </source>
</evidence>
<evidence type="ECO:0000256" key="2">
    <source>
        <dbReference type="RuleBase" id="RU003616"/>
    </source>
</evidence>
<evidence type="ECO:0000256" key="1">
    <source>
        <dbReference type="PROSITE-ProRule" id="PRU00285"/>
    </source>
</evidence>
<keyword evidence="5" id="KW-1185">Reference proteome</keyword>
<accession>A0A838ZTZ3</accession>
<protein>
    <submittedName>
        <fullName evidence="4">Hsp20/alpha crystallin family protein</fullName>
    </submittedName>
</protein>